<dbReference type="EMBL" id="BFEA01000393">
    <property type="protein sequence ID" value="GBG81992.1"/>
    <property type="molecule type" value="Genomic_DNA"/>
</dbReference>
<gene>
    <name evidence="2" type="ORF">CBR_g34172</name>
</gene>
<protein>
    <submittedName>
        <fullName evidence="2">Uncharacterized protein</fullName>
    </submittedName>
</protein>
<evidence type="ECO:0000313" key="2">
    <source>
        <dbReference type="EMBL" id="GBG81992.1"/>
    </source>
</evidence>
<feature type="region of interest" description="Disordered" evidence="1">
    <location>
        <begin position="1"/>
        <end position="30"/>
    </location>
</feature>
<accession>A0A388LIF6</accession>
<dbReference type="AlphaFoldDB" id="A0A388LIF6"/>
<feature type="region of interest" description="Disordered" evidence="1">
    <location>
        <begin position="598"/>
        <end position="634"/>
    </location>
</feature>
<feature type="compositionally biased region" description="Low complexity" evidence="1">
    <location>
        <begin position="598"/>
        <end position="617"/>
    </location>
</feature>
<name>A0A388LIF6_CHABU</name>
<organism evidence="2 3">
    <name type="scientific">Chara braunii</name>
    <name type="common">Braun's stonewort</name>
    <dbReference type="NCBI Taxonomy" id="69332"/>
    <lineage>
        <taxon>Eukaryota</taxon>
        <taxon>Viridiplantae</taxon>
        <taxon>Streptophyta</taxon>
        <taxon>Charophyceae</taxon>
        <taxon>Charales</taxon>
        <taxon>Characeae</taxon>
        <taxon>Chara</taxon>
    </lineage>
</organism>
<keyword evidence="3" id="KW-1185">Reference proteome</keyword>
<sequence>MAARQVQESQGRQRSEMPADPRGEEDRVRDSMERCYDEGICPDDLDLGEVVEDEQGKRYVVNGVVDEIKKQWLKEHTVILIYQDEAKKLSRAVKEDLIRANEDGWMTQRRFNPEVKRGRISFEGANVVSYVANASEVAQWLINQGEIKLRLADEEYITICKPWMTRNELKELRLREPSTNFWIMALRVPMDAYFYLNSAVRGMFGEVLHVHPPEYDRSGLKLMNVKIDMDPNARYEVEDKLWIEGSAGERWKVDIATPYTDYCRKCRCERQGANGMGIRRRVGAWRRWREEESWDVGGRSMREERGITGRLGGTGGMDELGQGTGRWGDWAQREEEALRWTEQSRARPEGVRERSLQPNMANTTTSSQSRIKMGSEWLGEDSADERGERSGSAVKMERSADSSANSRKQMEGRTTSVARSMRDRRADTAHRSQVEVVKRCLVPLLCTMANDGIYFLAVAGADGQPRISAEVIECSPTPTLIMERTKNMYENHVPIWIIPRSSMISIFCETQDGFFKCYFPLLDARIPPETAELLTQSGIRWYHMSTVGKRNMHKLQDINIIPGITGAILLNLSEKLDEEEGLQSNFMVNSLTKEWGEGSRVSSSRCSSRGSSRSNNRTAPGRSEEDGKSQPATVCIQQQAEDIIADG</sequence>
<feature type="region of interest" description="Disordered" evidence="1">
    <location>
        <begin position="339"/>
        <end position="429"/>
    </location>
</feature>
<feature type="compositionally biased region" description="Basic and acidic residues" evidence="1">
    <location>
        <begin position="384"/>
        <end position="400"/>
    </location>
</feature>
<feature type="compositionally biased region" description="Basic and acidic residues" evidence="1">
    <location>
        <begin position="339"/>
        <end position="355"/>
    </location>
</feature>
<feature type="compositionally biased region" description="Polar residues" evidence="1">
    <location>
        <begin position="1"/>
        <end position="10"/>
    </location>
</feature>
<comment type="caution">
    <text evidence="2">The sequence shown here is derived from an EMBL/GenBank/DDBJ whole genome shotgun (WGS) entry which is preliminary data.</text>
</comment>
<dbReference type="Gramene" id="GBG81992">
    <property type="protein sequence ID" value="GBG81992"/>
    <property type="gene ID" value="CBR_g34172"/>
</dbReference>
<proteinExistence type="predicted"/>
<evidence type="ECO:0000256" key="1">
    <source>
        <dbReference type="SAM" id="MobiDB-lite"/>
    </source>
</evidence>
<feature type="compositionally biased region" description="Basic and acidic residues" evidence="1">
    <location>
        <begin position="11"/>
        <end position="30"/>
    </location>
</feature>
<evidence type="ECO:0000313" key="3">
    <source>
        <dbReference type="Proteomes" id="UP000265515"/>
    </source>
</evidence>
<feature type="compositionally biased region" description="Polar residues" evidence="1">
    <location>
        <begin position="356"/>
        <end position="370"/>
    </location>
</feature>
<reference evidence="2 3" key="1">
    <citation type="journal article" date="2018" name="Cell">
        <title>The Chara Genome: Secondary Complexity and Implications for Plant Terrestrialization.</title>
        <authorList>
            <person name="Nishiyama T."/>
            <person name="Sakayama H."/>
            <person name="Vries J.D."/>
            <person name="Buschmann H."/>
            <person name="Saint-Marcoux D."/>
            <person name="Ullrich K.K."/>
            <person name="Haas F.B."/>
            <person name="Vanderstraeten L."/>
            <person name="Becker D."/>
            <person name="Lang D."/>
            <person name="Vosolsobe S."/>
            <person name="Rombauts S."/>
            <person name="Wilhelmsson P.K.I."/>
            <person name="Janitza P."/>
            <person name="Kern R."/>
            <person name="Heyl A."/>
            <person name="Rumpler F."/>
            <person name="Villalobos L.I.A.C."/>
            <person name="Clay J.M."/>
            <person name="Skokan R."/>
            <person name="Toyoda A."/>
            <person name="Suzuki Y."/>
            <person name="Kagoshima H."/>
            <person name="Schijlen E."/>
            <person name="Tajeshwar N."/>
            <person name="Catarino B."/>
            <person name="Hetherington A.J."/>
            <person name="Saltykova A."/>
            <person name="Bonnot C."/>
            <person name="Breuninger H."/>
            <person name="Symeonidi A."/>
            <person name="Radhakrishnan G.V."/>
            <person name="Van Nieuwerburgh F."/>
            <person name="Deforce D."/>
            <person name="Chang C."/>
            <person name="Karol K.G."/>
            <person name="Hedrich R."/>
            <person name="Ulvskov P."/>
            <person name="Glockner G."/>
            <person name="Delwiche C.F."/>
            <person name="Petrasek J."/>
            <person name="Van de Peer Y."/>
            <person name="Friml J."/>
            <person name="Beilby M."/>
            <person name="Dolan L."/>
            <person name="Kohara Y."/>
            <person name="Sugano S."/>
            <person name="Fujiyama A."/>
            <person name="Delaux P.-M."/>
            <person name="Quint M."/>
            <person name="TheiBen G."/>
            <person name="Hagemann M."/>
            <person name="Harholt J."/>
            <person name="Dunand C."/>
            <person name="Zachgo S."/>
            <person name="Langdale J."/>
            <person name="Maumus F."/>
            <person name="Straeten D.V.D."/>
            <person name="Gould S.B."/>
            <person name="Rensing S.A."/>
        </authorList>
    </citation>
    <scope>NUCLEOTIDE SEQUENCE [LARGE SCALE GENOMIC DNA]</scope>
    <source>
        <strain evidence="2 3">S276</strain>
    </source>
</reference>
<dbReference type="Proteomes" id="UP000265515">
    <property type="component" value="Unassembled WGS sequence"/>
</dbReference>
<feature type="compositionally biased region" description="Polar residues" evidence="1">
    <location>
        <begin position="401"/>
        <end position="418"/>
    </location>
</feature>
<feature type="compositionally biased region" description="Basic and acidic residues" evidence="1">
    <location>
        <begin position="420"/>
        <end position="429"/>
    </location>
</feature>